<dbReference type="EMBL" id="CP045871">
    <property type="protein sequence ID" value="QGG79661.1"/>
    <property type="molecule type" value="Genomic_DNA"/>
</dbReference>
<feature type="transmembrane region" description="Helical" evidence="6">
    <location>
        <begin position="146"/>
        <end position="168"/>
    </location>
</feature>
<feature type="transmembrane region" description="Helical" evidence="6">
    <location>
        <begin position="244"/>
        <end position="263"/>
    </location>
</feature>
<dbReference type="InterPro" id="IPR000620">
    <property type="entry name" value="EamA_dom"/>
</dbReference>
<keyword evidence="2" id="KW-1003">Cell membrane</keyword>
<evidence type="ECO:0000313" key="9">
    <source>
        <dbReference type="Proteomes" id="UP000388235"/>
    </source>
</evidence>
<dbReference type="PANTHER" id="PTHR32322">
    <property type="entry name" value="INNER MEMBRANE TRANSPORTER"/>
    <property type="match status" value="1"/>
</dbReference>
<feature type="transmembrane region" description="Helical" evidence="6">
    <location>
        <begin position="91"/>
        <end position="112"/>
    </location>
</feature>
<comment type="subcellular location">
    <subcellularLocation>
        <location evidence="1">Cell membrane</location>
        <topology evidence="1">Multi-pass membrane protein</topology>
    </subcellularLocation>
</comment>
<protein>
    <submittedName>
        <fullName evidence="8">EamA family transporter</fullName>
    </submittedName>
</protein>
<evidence type="ECO:0000313" key="8">
    <source>
        <dbReference type="EMBL" id="QGG79661.1"/>
    </source>
</evidence>
<dbReference type="InterPro" id="IPR037185">
    <property type="entry name" value="EmrE-like"/>
</dbReference>
<evidence type="ECO:0000256" key="2">
    <source>
        <dbReference type="ARBA" id="ARBA00022475"/>
    </source>
</evidence>
<dbReference type="GO" id="GO:0005886">
    <property type="term" value="C:plasma membrane"/>
    <property type="evidence" value="ECO:0007669"/>
    <property type="project" value="UniProtKB-SubCell"/>
</dbReference>
<dbReference type="SUPFAM" id="SSF103481">
    <property type="entry name" value="Multidrug resistance efflux transporter EmrE"/>
    <property type="match status" value="2"/>
</dbReference>
<dbReference type="PANTHER" id="PTHR32322:SF18">
    <property type="entry name" value="S-ADENOSYLMETHIONINE_S-ADENOSYLHOMOCYSTEINE TRANSPORTER"/>
    <property type="match status" value="1"/>
</dbReference>
<evidence type="ECO:0000256" key="4">
    <source>
        <dbReference type="ARBA" id="ARBA00022989"/>
    </source>
</evidence>
<keyword evidence="5 6" id="KW-0472">Membrane</keyword>
<dbReference type="OrthoDB" id="4167046at2"/>
<feature type="transmembrane region" description="Helical" evidence="6">
    <location>
        <begin position="121"/>
        <end position="140"/>
    </location>
</feature>
<dbReference type="Proteomes" id="UP000388235">
    <property type="component" value="Chromosome"/>
</dbReference>
<proteinExistence type="predicted"/>
<feature type="transmembrane region" description="Helical" evidence="6">
    <location>
        <begin position="269"/>
        <end position="289"/>
    </location>
</feature>
<dbReference type="Pfam" id="PF00892">
    <property type="entry name" value="EamA"/>
    <property type="match status" value="2"/>
</dbReference>
<feature type="domain" description="EamA" evidence="7">
    <location>
        <begin position="150"/>
        <end position="286"/>
    </location>
</feature>
<feature type="transmembrane region" description="Helical" evidence="6">
    <location>
        <begin position="180"/>
        <end position="201"/>
    </location>
</feature>
<feature type="transmembrane region" description="Helical" evidence="6">
    <location>
        <begin position="34"/>
        <end position="53"/>
    </location>
</feature>
<gene>
    <name evidence="8" type="ORF">GH975_03390</name>
</gene>
<feature type="transmembrane region" description="Helical" evidence="6">
    <location>
        <begin position="213"/>
        <end position="232"/>
    </location>
</feature>
<keyword evidence="3 6" id="KW-0812">Transmembrane</keyword>
<evidence type="ECO:0000256" key="5">
    <source>
        <dbReference type="ARBA" id="ARBA00023136"/>
    </source>
</evidence>
<feature type="transmembrane region" description="Helical" evidence="6">
    <location>
        <begin position="65"/>
        <end position="85"/>
    </location>
</feature>
<feature type="domain" description="EamA" evidence="7">
    <location>
        <begin position="4"/>
        <end position="135"/>
    </location>
</feature>
<evidence type="ECO:0000259" key="7">
    <source>
        <dbReference type="Pfam" id="PF00892"/>
    </source>
</evidence>
<evidence type="ECO:0000256" key="3">
    <source>
        <dbReference type="ARBA" id="ARBA00022692"/>
    </source>
</evidence>
<dbReference type="InterPro" id="IPR050638">
    <property type="entry name" value="AA-Vitamin_Transporters"/>
</dbReference>
<keyword evidence="9" id="KW-1185">Reference proteome</keyword>
<evidence type="ECO:0000256" key="1">
    <source>
        <dbReference type="ARBA" id="ARBA00004651"/>
    </source>
</evidence>
<dbReference type="KEGG" id="llp:GH975_03390"/>
<keyword evidence="4 6" id="KW-1133">Transmembrane helix</keyword>
<reference evidence="8 9" key="1">
    <citation type="submission" date="2019-11" db="EMBL/GenBank/DDBJ databases">
        <authorList>
            <person name="Khan S.A."/>
            <person name="Jeon C.O."/>
            <person name="Chun B.H."/>
        </authorList>
    </citation>
    <scope>NUCLEOTIDE SEQUENCE [LARGE SCALE GENOMIC DNA]</scope>
    <source>
        <strain evidence="8 9">IMCC 1097</strain>
    </source>
</reference>
<sequence>MAWLLLACSALFWAGNFVVGRLIAGEIGPITMSLWRWSLALAIIIPFAAPRMWRQRALIRQHIGLLVFLAIFSVASFNTLLYIGLQTTTATNALLINSSIPVLIIAIGALVLREVPSRRSLAGITVSCIGVAWLISQGQFERLAALSFTTGDLWILTSSVVWAVYSLFLRFRPSELDPVAFLGLSASIGVVVLTGLGLWNPFDEAPMTLTPRLMSAVAFFAVFPSLLAYLCWNAGMARVGAARGGQMIHLMPVFGLALATQVLDETMAAHHWIGAALIASGLLIALLPVHHWRKARA</sequence>
<organism evidence="8 9">
    <name type="scientific">Litorivicinus lipolyticus</name>
    <dbReference type="NCBI Taxonomy" id="418701"/>
    <lineage>
        <taxon>Bacteria</taxon>
        <taxon>Pseudomonadati</taxon>
        <taxon>Pseudomonadota</taxon>
        <taxon>Gammaproteobacteria</taxon>
        <taxon>Oceanospirillales</taxon>
        <taxon>Litorivicinaceae</taxon>
        <taxon>Litorivicinus</taxon>
    </lineage>
</organism>
<dbReference type="AlphaFoldDB" id="A0A5Q2QBH8"/>
<evidence type="ECO:0000256" key="6">
    <source>
        <dbReference type="SAM" id="Phobius"/>
    </source>
</evidence>
<dbReference type="RefSeq" id="WP_153713165.1">
    <property type="nucleotide sequence ID" value="NZ_CP045871.1"/>
</dbReference>
<name>A0A5Q2QBH8_9GAMM</name>
<accession>A0A5Q2QBH8</accession>